<name>A0A212D2Q4_CEREH</name>
<gene>
    <name evidence="2" type="ORF">Celaphus_00003832</name>
</gene>
<dbReference type="OrthoDB" id="270584at2759"/>
<evidence type="ECO:0000313" key="3">
    <source>
        <dbReference type="Proteomes" id="UP000242450"/>
    </source>
</evidence>
<organism evidence="2 3">
    <name type="scientific">Cervus elaphus hippelaphus</name>
    <name type="common">European red deer</name>
    <dbReference type="NCBI Taxonomy" id="46360"/>
    <lineage>
        <taxon>Eukaryota</taxon>
        <taxon>Metazoa</taxon>
        <taxon>Chordata</taxon>
        <taxon>Craniata</taxon>
        <taxon>Vertebrata</taxon>
        <taxon>Euteleostomi</taxon>
        <taxon>Mammalia</taxon>
        <taxon>Eutheria</taxon>
        <taxon>Laurasiatheria</taxon>
        <taxon>Artiodactyla</taxon>
        <taxon>Ruminantia</taxon>
        <taxon>Pecora</taxon>
        <taxon>Cervidae</taxon>
        <taxon>Cervinae</taxon>
        <taxon>Cervus</taxon>
    </lineage>
</organism>
<dbReference type="Proteomes" id="UP000242450">
    <property type="component" value="Chromosome 9"/>
</dbReference>
<feature type="compositionally biased region" description="Polar residues" evidence="1">
    <location>
        <begin position="249"/>
        <end position="268"/>
    </location>
</feature>
<feature type="region of interest" description="Disordered" evidence="1">
    <location>
        <begin position="198"/>
        <end position="268"/>
    </location>
</feature>
<dbReference type="AlphaFoldDB" id="A0A212D2Q4"/>
<reference evidence="2 3" key="1">
    <citation type="journal article" date="2018" name="Mol. Genet. Genomics">
        <title>The red deer Cervus elaphus genome CerEla1.0: sequencing, annotating, genes, and chromosomes.</title>
        <authorList>
            <person name="Bana N.A."/>
            <person name="Nyiri A."/>
            <person name="Nagy J."/>
            <person name="Frank K."/>
            <person name="Nagy T."/>
            <person name="Steger V."/>
            <person name="Schiller M."/>
            <person name="Lakatos P."/>
            <person name="Sugar L."/>
            <person name="Horn P."/>
            <person name="Barta E."/>
            <person name="Orosz L."/>
        </authorList>
    </citation>
    <scope>NUCLEOTIDE SEQUENCE [LARGE SCALE GENOMIC DNA]</scope>
    <source>
        <strain evidence="2">Hungarian</strain>
    </source>
</reference>
<sequence>MAIDWQEWCGHFLLHSLDNMEDVLYFWKHSTVLDIGECLTIQDEFSEQEKLTSMWWKQLVAGAVARAMSRRGTAPLDGLKPSACLTLTRREPRRARASGPPAAPGDGASKGGFGATEPEARGGEDQARCVALGQAEPGAGILNLGSSSFHLAHLTPGPSGKLQDQIGKSVPGAGAKFGVIRGRFIRLWLESTRVIPAPRCDRPAGGISGGASDSGRMRLEKHSSPRHQTLPALRTRLPRDVSPPRKTRANSLTSTNRQSPGTKWIESSFSRPTMPAVFALS</sequence>
<protein>
    <submittedName>
        <fullName evidence="2">Uncharacterized protein</fullName>
    </submittedName>
</protein>
<proteinExistence type="predicted"/>
<comment type="caution">
    <text evidence="2">The sequence shown here is derived from an EMBL/GenBank/DDBJ whole genome shotgun (WGS) entry which is preliminary data.</text>
</comment>
<feature type="compositionally biased region" description="Low complexity" evidence="1">
    <location>
        <begin position="97"/>
        <end position="107"/>
    </location>
</feature>
<accession>A0A212D2Q4</accession>
<evidence type="ECO:0000256" key="1">
    <source>
        <dbReference type="SAM" id="MobiDB-lite"/>
    </source>
</evidence>
<evidence type="ECO:0000313" key="2">
    <source>
        <dbReference type="EMBL" id="OWK12502.1"/>
    </source>
</evidence>
<feature type="region of interest" description="Disordered" evidence="1">
    <location>
        <begin position="89"/>
        <end position="126"/>
    </location>
</feature>
<dbReference type="EMBL" id="MKHE01000009">
    <property type="protein sequence ID" value="OWK12502.1"/>
    <property type="molecule type" value="Genomic_DNA"/>
</dbReference>
<keyword evidence="3" id="KW-1185">Reference proteome</keyword>
<dbReference type="Gene3D" id="1.10.238.10">
    <property type="entry name" value="EF-hand"/>
    <property type="match status" value="1"/>
</dbReference>